<dbReference type="InterPro" id="IPR042197">
    <property type="entry name" value="Apaf_helical"/>
</dbReference>
<organism evidence="9 10">
    <name type="scientific">Camellia sinensis var. sinensis</name>
    <name type="common">China tea</name>
    <dbReference type="NCBI Taxonomy" id="542762"/>
    <lineage>
        <taxon>Eukaryota</taxon>
        <taxon>Viridiplantae</taxon>
        <taxon>Streptophyta</taxon>
        <taxon>Embryophyta</taxon>
        <taxon>Tracheophyta</taxon>
        <taxon>Spermatophyta</taxon>
        <taxon>Magnoliopsida</taxon>
        <taxon>eudicotyledons</taxon>
        <taxon>Gunneridae</taxon>
        <taxon>Pentapetalae</taxon>
        <taxon>asterids</taxon>
        <taxon>Ericales</taxon>
        <taxon>Theaceae</taxon>
        <taxon>Camellia</taxon>
    </lineage>
</organism>
<evidence type="ECO:0000313" key="10">
    <source>
        <dbReference type="Proteomes" id="UP000306102"/>
    </source>
</evidence>
<dbReference type="Pfam" id="PF23598">
    <property type="entry name" value="LRR_14"/>
    <property type="match status" value="1"/>
</dbReference>
<dbReference type="PRINTS" id="PR00364">
    <property type="entry name" value="DISEASERSIST"/>
</dbReference>
<keyword evidence="2" id="KW-0433">Leucine-rich repeat</keyword>
<evidence type="ECO:0000256" key="2">
    <source>
        <dbReference type="ARBA" id="ARBA00022614"/>
    </source>
</evidence>
<dbReference type="GO" id="GO:0006952">
    <property type="term" value="P:defense response"/>
    <property type="evidence" value="ECO:0007669"/>
    <property type="project" value="UniProtKB-KW"/>
</dbReference>
<evidence type="ECO:0000256" key="1">
    <source>
        <dbReference type="ARBA" id="ARBA00008894"/>
    </source>
</evidence>
<dbReference type="Gene3D" id="1.10.8.430">
    <property type="entry name" value="Helical domain of apoptotic protease-activating factors"/>
    <property type="match status" value="1"/>
</dbReference>
<reference evidence="9 10" key="1">
    <citation type="journal article" date="2018" name="Proc. Natl. Acad. Sci. U.S.A.">
        <title>Draft genome sequence of Camellia sinensis var. sinensis provides insights into the evolution of the tea genome and tea quality.</title>
        <authorList>
            <person name="Wei C."/>
            <person name="Yang H."/>
            <person name="Wang S."/>
            <person name="Zhao J."/>
            <person name="Liu C."/>
            <person name="Gao L."/>
            <person name="Xia E."/>
            <person name="Lu Y."/>
            <person name="Tai Y."/>
            <person name="She G."/>
            <person name="Sun J."/>
            <person name="Cao H."/>
            <person name="Tong W."/>
            <person name="Gao Q."/>
            <person name="Li Y."/>
            <person name="Deng W."/>
            <person name="Jiang X."/>
            <person name="Wang W."/>
            <person name="Chen Q."/>
            <person name="Zhang S."/>
            <person name="Li H."/>
            <person name="Wu J."/>
            <person name="Wang P."/>
            <person name="Li P."/>
            <person name="Shi C."/>
            <person name="Zheng F."/>
            <person name="Jian J."/>
            <person name="Huang B."/>
            <person name="Shan D."/>
            <person name="Shi M."/>
            <person name="Fang C."/>
            <person name="Yue Y."/>
            <person name="Li F."/>
            <person name="Li D."/>
            <person name="Wei S."/>
            <person name="Han B."/>
            <person name="Jiang C."/>
            <person name="Yin Y."/>
            <person name="Xia T."/>
            <person name="Zhang Z."/>
            <person name="Bennetzen J.L."/>
            <person name="Zhao S."/>
            <person name="Wan X."/>
        </authorList>
    </citation>
    <scope>NUCLEOTIDE SEQUENCE [LARGE SCALE GENOMIC DNA]</scope>
    <source>
        <strain evidence="10">cv. Shuchazao</strain>
        <tissue evidence="9">Leaf</tissue>
    </source>
</reference>
<evidence type="ECO:0000259" key="6">
    <source>
        <dbReference type="Pfam" id="PF00931"/>
    </source>
</evidence>
<proteinExistence type="inferred from homology"/>
<dbReference type="InterPro" id="IPR055414">
    <property type="entry name" value="LRR_R13L4/SHOC2-like"/>
</dbReference>
<dbReference type="EMBL" id="SDRB02010958">
    <property type="protein sequence ID" value="THG03441.1"/>
    <property type="molecule type" value="Genomic_DNA"/>
</dbReference>
<dbReference type="PANTHER" id="PTHR36766:SF61">
    <property type="entry name" value="NB-ARC DOMAIN DISEASE RESISTANCE PROTEIN"/>
    <property type="match status" value="1"/>
</dbReference>
<feature type="domain" description="NB-ARC" evidence="6">
    <location>
        <begin position="417"/>
        <end position="592"/>
    </location>
</feature>
<feature type="domain" description="Disease resistance protein winged helix" evidence="7">
    <location>
        <begin position="687"/>
        <end position="759"/>
    </location>
</feature>
<dbReference type="Gene3D" id="1.10.10.10">
    <property type="entry name" value="Winged helix-like DNA-binding domain superfamily/Winged helix DNA-binding domain"/>
    <property type="match status" value="1"/>
</dbReference>
<dbReference type="Pfam" id="PF23559">
    <property type="entry name" value="WHD_DRP"/>
    <property type="match status" value="1"/>
</dbReference>
<name>A0A4S4DKK9_CAMSN</name>
<keyword evidence="3" id="KW-0677">Repeat</keyword>
<evidence type="ECO:0000313" key="9">
    <source>
        <dbReference type="EMBL" id="THG03441.1"/>
    </source>
</evidence>
<keyword evidence="4" id="KW-0547">Nucleotide-binding</keyword>
<dbReference type="AlphaFoldDB" id="A0A4S4DKK9"/>
<comment type="caution">
    <text evidence="9">The sequence shown here is derived from an EMBL/GenBank/DDBJ whole genome shotgun (WGS) entry which is preliminary data.</text>
</comment>
<sequence>MSWQATARGRAALKGVDCKVPVSHTENGGEFLGYKIDSTSGIAYPGALCPRTNPGNAIAVYLACLAAQKQMRLQDAWCRTHIPNESTNKACAKFRTKTFEHRNLMEIHFTGAAAMGKHHWTPRERIDEPTAVSSDSIESLGLCPFADPILACAVDVEAKSLIEVVENMNNLTNMVRIQNQQVTVRSTDLNSGYVVGLAAFHRDEQRGRIPGRRLVNKQMDRELVVSPLIDALLGKLNLLSDAAAGGGNDWALMECDLTKLRFTINQIAEVVVVAEHKLFFKEIANGEWLEEVEEAAYDAADLLDLMIANNNFCKTLLSGSLIRSPVSNLLAKEVVNCISFPRRLDELVLKLGKVKKLALRFFELWKEGKDIVPYDSREAGLLIRSHIRSRPKLNLQGVEEIKASLQSDAILGRYEDKNRMLDLLIDNNSQLRPRVIPIVGQDGVGKTTLAQMIYNDEVVKARFNLRAWVSVDAEGNVPDDSIAEKIGKGIVESAMGMSCQLVAVDELDELVRDALESKTCLIVLAGVNSMMSREAWMRLLEKWFSTVAPGSSVIVTTCNSEVADFMSTVRPYQLNALSEEDSWSLFRQLAFEPFQVMESPEIVSIARKIVVRCLGIPLFLNLLGGLMRFHKTKEEWLSVHDCFEMLSARPWMACCITPLHSDIHNFLSVCYHYLPPHLKQCFAYCSIFSKDRVLDKDKVIQMWIAEGLVQSTGGNGTLEEIGNVFFQELLCRSFFTGEKWDEYGETTGYRMHPLLHDLARFVANFDHVVKAGVGCSQSRKFCQVSLAFHSKSSTISKSLDLPKHLRTLLLLSGGFQGTVDPSVRLKSLRVLDLSFSGIQKLSSHIAISQHLRYLDLSQTSIKRLPNSLTNLKHLQTLRLSRCSHLQELPEGMHNMTDLRHLDVSFCHSLSHMPSRLGQLTSLQSLPLFVLGESKGSAHLGDLHKLNLRGPEFYGDNSGTPFPSLHQIELSNMPVLVEWLNLASLKESTSATIGYTFPCLNTMIVEDCPELIGFPVLSALKNLVIRNSNKKLLCSLANLRSLSSLVINGIQVELPGDLGNSNSIEKLMIRRCVFLDYHFEECMQGFTSVKHLGILYCNEMAFFPIRLRYLTSLQKLDIIECHDLKFMLDVRESLPLLQELSIEGCSLLASLPNDMYNLPSLQKLIIKGCLELSYLPETLSQKSLRPNEGKASVKLNISGCCSINQFANFLLTPQPPFLYVELKLKELKEAVVKALGKANGRD</sequence>
<dbReference type="STRING" id="542762.A0A4S4DKK9"/>
<keyword evidence="5" id="KW-0611">Plant defense</keyword>
<dbReference type="InterPro" id="IPR058922">
    <property type="entry name" value="WHD_DRP"/>
</dbReference>
<dbReference type="PROSITE" id="PS51450">
    <property type="entry name" value="LRR"/>
    <property type="match status" value="1"/>
</dbReference>
<dbReference type="InterPro" id="IPR032675">
    <property type="entry name" value="LRR_dom_sf"/>
</dbReference>
<dbReference type="Pfam" id="PF00931">
    <property type="entry name" value="NB-ARC"/>
    <property type="match status" value="1"/>
</dbReference>
<dbReference type="InterPro" id="IPR002182">
    <property type="entry name" value="NB-ARC"/>
</dbReference>
<dbReference type="GO" id="GO:0043531">
    <property type="term" value="F:ADP binding"/>
    <property type="evidence" value="ECO:0007669"/>
    <property type="project" value="InterPro"/>
</dbReference>
<dbReference type="Gene3D" id="3.80.10.10">
    <property type="entry name" value="Ribonuclease Inhibitor"/>
    <property type="match status" value="1"/>
</dbReference>
<dbReference type="InterPro" id="IPR036388">
    <property type="entry name" value="WH-like_DNA-bd_sf"/>
</dbReference>
<dbReference type="SUPFAM" id="SSF52058">
    <property type="entry name" value="L domain-like"/>
    <property type="match status" value="1"/>
</dbReference>
<protein>
    <submittedName>
        <fullName evidence="9">Uncharacterized protein</fullName>
    </submittedName>
</protein>
<dbReference type="InterPro" id="IPR027417">
    <property type="entry name" value="P-loop_NTPase"/>
</dbReference>
<evidence type="ECO:0000259" key="8">
    <source>
        <dbReference type="Pfam" id="PF23598"/>
    </source>
</evidence>
<evidence type="ECO:0000256" key="4">
    <source>
        <dbReference type="ARBA" id="ARBA00022741"/>
    </source>
</evidence>
<dbReference type="PANTHER" id="PTHR36766">
    <property type="entry name" value="PLANT BROAD-SPECTRUM MILDEW RESISTANCE PROTEIN RPW8"/>
    <property type="match status" value="1"/>
</dbReference>
<evidence type="ECO:0000259" key="7">
    <source>
        <dbReference type="Pfam" id="PF23559"/>
    </source>
</evidence>
<dbReference type="Proteomes" id="UP000306102">
    <property type="component" value="Unassembled WGS sequence"/>
</dbReference>
<keyword evidence="10" id="KW-1185">Reference proteome</keyword>
<feature type="domain" description="Disease resistance R13L4/SHOC-2-like LRR" evidence="8">
    <location>
        <begin position="804"/>
        <end position="945"/>
    </location>
</feature>
<evidence type="ECO:0000256" key="5">
    <source>
        <dbReference type="ARBA" id="ARBA00022821"/>
    </source>
</evidence>
<gene>
    <name evidence="9" type="ORF">TEA_013959</name>
</gene>
<dbReference type="InterPro" id="IPR001611">
    <property type="entry name" value="Leu-rich_rpt"/>
</dbReference>
<accession>A0A4S4DKK9</accession>
<dbReference type="SUPFAM" id="SSF52540">
    <property type="entry name" value="P-loop containing nucleoside triphosphate hydrolases"/>
    <property type="match status" value="1"/>
</dbReference>
<comment type="similarity">
    <text evidence="1">Belongs to the disease resistance NB-LRR family.</text>
</comment>
<evidence type="ECO:0000256" key="3">
    <source>
        <dbReference type="ARBA" id="ARBA00022737"/>
    </source>
</evidence>
<dbReference type="Gene3D" id="3.40.50.300">
    <property type="entry name" value="P-loop containing nucleotide triphosphate hydrolases"/>
    <property type="match status" value="1"/>
</dbReference>